<accession>A0A4U1BZL0</accession>
<proteinExistence type="predicted"/>
<dbReference type="PANTHER" id="PTHR42685">
    <property type="entry name" value="GERANYLGERANYL DIPHOSPHATE REDUCTASE"/>
    <property type="match status" value="1"/>
</dbReference>
<sequence>MLDDLDVIIIGGGLAGLTAALHLNKVGLNVTLVEKQSYPQHKVCGEYISNEVLPYLNWLGLDMKSLSATAINKLQLSTVYGKSTFTKLPLGGFGISRYELDYFLYQQLLKNGVRVIIDTVVDVFFKNEIFEVSTSLGKLFTAKQVIGAYGKRSSLDIKFNRPFIQQKSHYLAVKSHYKGNFPKDLVALHHFNGGYCGVSMVENQNLNICYLADYNSFKAYKNIDTYQKEVLYKNQNLKQIFEQSEILFEAPLTISQVSFAKKSKIENHMLMIGDSAGLIHPLCGNGMAMAIHAAKIASELMFQFANGEINRAEMETNYEKSWQQNFNGRLKMGSLLSTLFRNQKTTNFLISAVTKSPFLLNQIIKKTHGNKISIHN</sequence>
<evidence type="ECO:0000313" key="3">
    <source>
        <dbReference type="Proteomes" id="UP000310477"/>
    </source>
</evidence>
<organism evidence="2 3">
    <name type="scientific">Pedobacter cryotolerans</name>
    <dbReference type="NCBI Taxonomy" id="2571270"/>
    <lineage>
        <taxon>Bacteria</taxon>
        <taxon>Pseudomonadati</taxon>
        <taxon>Bacteroidota</taxon>
        <taxon>Sphingobacteriia</taxon>
        <taxon>Sphingobacteriales</taxon>
        <taxon>Sphingobacteriaceae</taxon>
        <taxon>Pedobacter</taxon>
    </lineage>
</organism>
<comment type="caution">
    <text evidence="2">The sequence shown here is derived from an EMBL/GenBank/DDBJ whole genome shotgun (WGS) entry which is preliminary data.</text>
</comment>
<name>A0A4U1BZL0_9SPHI</name>
<dbReference type="GO" id="GO:0071949">
    <property type="term" value="F:FAD binding"/>
    <property type="evidence" value="ECO:0007669"/>
    <property type="project" value="InterPro"/>
</dbReference>
<keyword evidence="3" id="KW-1185">Reference proteome</keyword>
<dbReference type="EMBL" id="SWBO01000010">
    <property type="protein sequence ID" value="TKB97986.1"/>
    <property type="molecule type" value="Genomic_DNA"/>
</dbReference>
<feature type="domain" description="FAD-binding" evidence="1">
    <location>
        <begin position="5"/>
        <end position="308"/>
    </location>
</feature>
<dbReference type="PRINTS" id="PR00420">
    <property type="entry name" value="RNGMNOXGNASE"/>
</dbReference>
<protein>
    <submittedName>
        <fullName evidence="2">NAD(P)/FAD-dependent oxidoreductase</fullName>
    </submittedName>
</protein>
<dbReference type="InterPro" id="IPR050407">
    <property type="entry name" value="Geranylgeranyl_reductase"/>
</dbReference>
<reference evidence="2 3" key="1">
    <citation type="submission" date="2019-04" db="EMBL/GenBank/DDBJ databases">
        <title>Pedobacter sp. AR-2-6 sp. nov., isolated from Arctic soil.</title>
        <authorList>
            <person name="Dahal R.H."/>
            <person name="Kim D.-U."/>
        </authorList>
    </citation>
    <scope>NUCLEOTIDE SEQUENCE [LARGE SCALE GENOMIC DNA]</scope>
    <source>
        <strain evidence="2 3">AR-2-6</strain>
    </source>
</reference>
<dbReference type="AlphaFoldDB" id="A0A4U1BZL0"/>
<dbReference type="InterPro" id="IPR002938">
    <property type="entry name" value="FAD-bd"/>
</dbReference>
<dbReference type="InterPro" id="IPR036188">
    <property type="entry name" value="FAD/NAD-bd_sf"/>
</dbReference>
<dbReference type="RefSeq" id="WP_136877910.1">
    <property type="nucleotide sequence ID" value="NZ_SWBO01000010.1"/>
</dbReference>
<evidence type="ECO:0000259" key="1">
    <source>
        <dbReference type="Pfam" id="PF01494"/>
    </source>
</evidence>
<dbReference type="Pfam" id="PF01494">
    <property type="entry name" value="FAD_binding_3"/>
    <property type="match status" value="1"/>
</dbReference>
<dbReference type="Proteomes" id="UP000310477">
    <property type="component" value="Unassembled WGS sequence"/>
</dbReference>
<dbReference type="OrthoDB" id="1142316at2"/>
<gene>
    <name evidence="2" type="ORF">FA045_15075</name>
</gene>
<dbReference type="SUPFAM" id="SSF51905">
    <property type="entry name" value="FAD/NAD(P)-binding domain"/>
    <property type="match status" value="1"/>
</dbReference>
<dbReference type="Gene3D" id="3.50.50.60">
    <property type="entry name" value="FAD/NAD(P)-binding domain"/>
    <property type="match status" value="1"/>
</dbReference>
<evidence type="ECO:0000313" key="2">
    <source>
        <dbReference type="EMBL" id="TKB97986.1"/>
    </source>
</evidence>
<dbReference type="PANTHER" id="PTHR42685:SF22">
    <property type="entry name" value="CONDITIONED MEDIUM FACTOR RECEPTOR 1"/>
    <property type="match status" value="1"/>
</dbReference>